<proteinExistence type="predicted"/>
<evidence type="ECO:0000313" key="6">
    <source>
        <dbReference type="Proteomes" id="UP000822688"/>
    </source>
</evidence>
<organism evidence="5 6">
    <name type="scientific">Ceratodon purpureus</name>
    <name type="common">Fire moss</name>
    <name type="synonym">Dicranum purpureum</name>
    <dbReference type="NCBI Taxonomy" id="3225"/>
    <lineage>
        <taxon>Eukaryota</taxon>
        <taxon>Viridiplantae</taxon>
        <taxon>Streptophyta</taxon>
        <taxon>Embryophyta</taxon>
        <taxon>Bryophyta</taxon>
        <taxon>Bryophytina</taxon>
        <taxon>Bryopsida</taxon>
        <taxon>Dicranidae</taxon>
        <taxon>Pseudoditrichales</taxon>
        <taxon>Ditrichaceae</taxon>
        <taxon>Ceratodon</taxon>
    </lineage>
</organism>
<keyword evidence="2" id="KW-0804">Transcription</keyword>
<evidence type="ECO:0000313" key="5">
    <source>
        <dbReference type="EMBL" id="KAG0591676.1"/>
    </source>
</evidence>
<reference evidence="5" key="1">
    <citation type="submission" date="2020-06" db="EMBL/GenBank/DDBJ databases">
        <title>WGS assembly of Ceratodon purpureus strain R40.</title>
        <authorList>
            <person name="Carey S.B."/>
            <person name="Jenkins J."/>
            <person name="Shu S."/>
            <person name="Lovell J.T."/>
            <person name="Sreedasyam A."/>
            <person name="Maumus F."/>
            <person name="Tiley G.P."/>
            <person name="Fernandez-Pozo N."/>
            <person name="Barry K."/>
            <person name="Chen C."/>
            <person name="Wang M."/>
            <person name="Lipzen A."/>
            <person name="Daum C."/>
            <person name="Saski C.A."/>
            <person name="Payton A.C."/>
            <person name="Mcbreen J.C."/>
            <person name="Conrad R.E."/>
            <person name="Kollar L.M."/>
            <person name="Olsson S."/>
            <person name="Huttunen S."/>
            <person name="Landis J.B."/>
            <person name="Wickett N.J."/>
            <person name="Johnson M.G."/>
            <person name="Rensing S.A."/>
            <person name="Grimwood J."/>
            <person name="Schmutz J."/>
            <person name="Mcdaniel S.F."/>
        </authorList>
    </citation>
    <scope>NUCLEOTIDE SEQUENCE</scope>
    <source>
        <strain evidence="5">R40</strain>
    </source>
</reference>
<feature type="domain" description="Transcription factor MYC/MYB N-terminal" evidence="4">
    <location>
        <begin position="18"/>
        <end position="214"/>
    </location>
</feature>
<feature type="region of interest" description="Disordered" evidence="3">
    <location>
        <begin position="228"/>
        <end position="254"/>
    </location>
</feature>
<dbReference type="Pfam" id="PF14215">
    <property type="entry name" value="bHLH-MYC_N"/>
    <property type="match status" value="1"/>
</dbReference>
<name>A0A8T0J8U5_CERPU</name>
<dbReference type="Proteomes" id="UP000822688">
    <property type="component" value="Chromosome 1"/>
</dbReference>
<evidence type="ECO:0000256" key="1">
    <source>
        <dbReference type="ARBA" id="ARBA00023015"/>
    </source>
</evidence>
<feature type="region of interest" description="Disordered" evidence="3">
    <location>
        <begin position="315"/>
        <end position="345"/>
    </location>
</feature>
<dbReference type="PANTHER" id="PTHR46633:SF3">
    <property type="entry name" value="SERINE_THREONINE-PROTEIN KINASE WNK (WITH NO LYSINE)-LIKE PROTEIN"/>
    <property type="match status" value="1"/>
</dbReference>
<keyword evidence="1" id="KW-0805">Transcription regulation</keyword>
<feature type="compositionally biased region" description="Pro residues" evidence="3">
    <location>
        <begin position="237"/>
        <end position="247"/>
    </location>
</feature>
<dbReference type="InterPro" id="IPR025610">
    <property type="entry name" value="MYC/MYB_N"/>
</dbReference>
<protein>
    <recommendedName>
        <fullName evidence="4">Transcription factor MYC/MYB N-terminal domain-containing protein</fullName>
    </recommendedName>
</protein>
<sequence>MDSRQAGGMLPAMNPMLLQHTLRGLCTDSQWVYAVFWRILPRNYPPPQWDTDGGIMDRSKGNKRNWILVWEDGFCDFSACASGTGNESTRAASSSFLATRQLRPNVDDEPEAMNPELFFKMSHEVYNYGEGLMGKVAVDNSHKWVYKEPLENEISFLSPWHASLDPHPRTWEAQFKSGIQTIAVVAVQEGVLQLGSTKRVMEDLSFVLYMQRKFNFLHSIPGVFVPHSTSGSGTKRPSPPTGLPLPSPFDASQSHSQLTLRSIDQFLSPRMGAPDLWRPMSNIPSTGVTGMKRPPEPTSQSLNLKEYAYFNGFECRPESSPSPPKALNTGHTSPQGATSPTLPTLLPSMSSLQALLSKLPSVTHSLDAESTIHGLPSSGIPCTGFTSNRPPISRSVSKAPKEEICNGKRMLKGEVMDSGSTSDVGDVDTVDDPQPSCNMADHAHESTTFLESFENLNEYGIPEALENGDSSYSSFLNEICS</sequence>
<evidence type="ECO:0000256" key="3">
    <source>
        <dbReference type="SAM" id="MobiDB-lite"/>
    </source>
</evidence>
<gene>
    <name evidence="5" type="ORF">KC19_1G192100</name>
</gene>
<keyword evidence="6" id="KW-1185">Reference proteome</keyword>
<dbReference type="PANTHER" id="PTHR46633">
    <property type="entry name" value="TRANSCRIPTION FACTOR MYC/MYB-RELATED"/>
    <property type="match status" value="1"/>
</dbReference>
<evidence type="ECO:0000256" key="2">
    <source>
        <dbReference type="ARBA" id="ARBA00023163"/>
    </source>
</evidence>
<dbReference type="EMBL" id="CM026421">
    <property type="protein sequence ID" value="KAG0591676.1"/>
    <property type="molecule type" value="Genomic_DNA"/>
</dbReference>
<dbReference type="AlphaFoldDB" id="A0A8T0J8U5"/>
<accession>A0A8T0J8U5</accession>
<comment type="caution">
    <text evidence="5">The sequence shown here is derived from an EMBL/GenBank/DDBJ whole genome shotgun (WGS) entry which is preliminary data.</text>
</comment>
<evidence type="ECO:0000259" key="4">
    <source>
        <dbReference type="Pfam" id="PF14215"/>
    </source>
</evidence>